<gene>
    <name evidence="2" type="ORF">M436DRAFT_64222</name>
</gene>
<dbReference type="PANTHER" id="PTHR38797:SF4">
    <property type="entry name" value="NUCLEAR PORE COMPLEX PROTEIN NUP85"/>
    <property type="match status" value="1"/>
</dbReference>
<feature type="region of interest" description="Disordered" evidence="1">
    <location>
        <begin position="182"/>
        <end position="201"/>
    </location>
</feature>
<dbReference type="HOGENOM" id="CLU_457059_0_0_1"/>
<name>A0A074WJ38_9PEZI</name>
<evidence type="ECO:0000313" key="2">
    <source>
        <dbReference type="EMBL" id="KEQ73063.1"/>
    </source>
</evidence>
<accession>A0A074WJ38</accession>
<evidence type="ECO:0000256" key="1">
    <source>
        <dbReference type="SAM" id="MobiDB-lite"/>
    </source>
</evidence>
<dbReference type="Pfam" id="PF12311">
    <property type="entry name" value="DUF3632"/>
    <property type="match status" value="1"/>
</dbReference>
<keyword evidence="3" id="KW-1185">Reference proteome</keyword>
<dbReference type="RefSeq" id="XP_013427169.1">
    <property type="nucleotide sequence ID" value="XM_013571715.1"/>
</dbReference>
<sequence length="597" mass="67711">MFSTSQKGLLQGIFDSAQHLWSGHGLPRAFSSCEIRAARRIPTEEELSTMSAYQRWYYKKRDDPIWWREYLDSKRPRTKEYLDNMKRTGRYAQLKETGLANKREAFEWKTHLPVVYPERVRKTCSTCHAYHAHGARLWWQDLHDPDKFVCQICYTKNGIAAAMPKGHEDFVMGSGKWPKPYDFKQGAKSSPEPKHQIQSSTASETMRGYCCPTSIYNLPFGLRFCTTMNITSTRCSHEEYLEATYAHQKETGGRHIPLFDILKELFQDTIQPDEAATRLSSFIFLDDDVSSLYSGVLSTIIGAAQELSETGNLEKLANLVLALSRLLDVRNQSSETLHLCFNLKAHDIAPGQVLKVDDGKIWSQLPGFATDLGDCPTAYINDGVPEHIAEQQWTNQNTFAANLIHSSSDSPCSFDFLYQFAFRVIADSLEWDARTVEGMDSLHSLRAAMRWIEIAGDEVWERTRTNGGWTVAGPLWYEEWERQGSDDEGSDAHNSVTPARWLWWAKRLHELAESNMIDEEAKTMAGASAHKMREYQDESDVGSRDNDDCFLTCIVDYDVARAWLEVLQVEIVVVRVTVSGLAVVPVLPAMVGENVGG</sequence>
<proteinExistence type="predicted"/>
<organism evidence="2 3">
    <name type="scientific">Aureobasidium namibiae CBS 147.97</name>
    <dbReference type="NCBI Taxonomy" id="1043004"/>
    <lineage>
        <taxon>Eukaryota</taxon>
        <taxon>Fungi</taxon>
        <taxon>Dikarya</taxon>
        <taxon>Ascomycota</taxon>
        <taxon>Pezizomycotina</taxon>
        <taxon>Dothideomycetes</taxon>
        <taxon>Dothideomycetidae</taxon>
        <taxon>Dothideales</taxon>
        <taxon>Saccotheciaceae</taxon>
        <taxon>Aureobasidium</taxon>
    </lineage>
</organism>
<dbReference type="Proteomes" id="UP000027730">
    <property type="component" value="Unassembled WGS sequence"/>
</dbReference>
<evidence type="ECO:0000313" key="3">
    <source>
        <dbReference type="Proteomes" id="UP000027730"/>
    </source>
</evidence>
<dbReference type="AlphaFoldDB" id="A0A074WJ38"/>
<dbReference type="InterPro" id="IPR053204">
    <property type="entry name" value="Oxopyrrolidines_Biosynth-assoc"/>
</dbReference>
<reference evidence="2 3" key="1">
    <citation type="journal article" date="2014" name="BMC Genomics">
        <title>Genome sequencing of four Aureobasidium pullulans varieties: biotechnological potential, stress tolerance, and description of new species.</title>
        <authorList>
            <person name="Gostin Ar C."/>
            <person name="Ohm R.A."/>
            <person name="Kogej T."/>
            <person name="Sonjak S."/>
            <person name="Turk M."/>
            <person name="Zajc J."/>
            <person name="Zalar P."/>
            <person name="Grube M."/>
            <person name="Sun H."/>
            <person name="Han J."/>
            <person name="Sharma A."/>
            <person name="Chiniquy J."/>
            <person name="Ngan C.Y."/>
            <person name="Lipzen A."/>
            <person name="Barry K."/>
            <person name="Grigoriev I.V."/>
            <person name="Gunde-Cimerman N."/>
        </authorList>
    </citation>
    <scope>NUCLEOTIDE SEQUENCE [LARGE SCALE GENOMIC DNA]</scope>
    <source>
        <strain evidence="2 3">CBS 147.97</strain>
    </source>
</reference>
<protein>
    <submittedName>
        <fullName evidence="2">Uncharacterized protein</fullName>
    </submittedName>
</protein>
<dbReference type="PANTHER" id="PTHR38797">
    <property type="entry name" value="NUCLEAR PORE COMPLEX PROTEIN NUP85-RELATED"/>
    <property type="match status" value="1"/>
</dbReference>
<dbReference type="OrthoDB" id="3350591at2759"/>
<dbReference type="GeneID" id="25413654"/>
<dbReference type="InterPro" id="IPR022085">
    <property type="entry name" value="OpdG"/>
</dbReference>
<dbReference type="EMBL" id="KL584710">
    <property type="protein sequence ID" value="KEQ73063.1"/>
    <property type="molecule type" value="Genomic_DNA"/>
</dbReference>